<name>A0A384JJB8_BOTFB</name>
<dbReference type="RefSeq" id="XP_024549130.1">
    <property type="nucleotide sequence ID" value="XM_024693344.1"/>
</dbReference>
<sequence length="50" mass="5935">MMVGKRGKSFLFPMQCVRFDMNDMILHMNWGSRYMSCARSRASRTKKETL</sequence>
<dbReference type="VEuPathDB" id="FungiDB:Bcin06g01470"/>
<reference evidence="1 2" key="2">
    <citation type="journal article" date="2012" name="Eukaryot. Cell">
        <title>Genome update of Botrytis cinerea strains B05.10 and T4.</title>
        <authorList>
            <person name="Staats M."/>
            <person name="van Kan J.A."/>
        </authorList>
    </citation>
    <scope>NUCLEOTIDE SEQUENCE [LARGE SCALE GENOMIC DNA]</scope>
    <source>
        <strain evidence="1 2">B05.10</strain>
    </source>
</reference>
<gene>
    <name evidence="1" type="ORF">BCIN_06g01470</name>
</gene>
<accession>A0A384JJB8</accession>
<dbReference type="AlphaFoldDB" id="A0A384JJB8"/>
<dbReference type="KEGG" id="bfu:BCIN_06g01470"/>
<dbReference type="OrthoDB" id="10345125at2759"/>
<reference evidence="1 2" key="1">
    <citation type="journal article" date="2011" name="PLoS Genet.">
        <title>Genomic analysis of the necrotrophic fungal pathogens Sclerotinia sclerotiorum and Botrytis cinerea.</title>
        <authorList>
            <person name="Amselem J."/>
            <person name="Cuomo C.A."/>
            <person name="van Kan J.A."/>
            <person name="Viaud M."/>
            <person name="Benito E.P."/>
            <person name="Couloux A."/>
            <person name="Coutinho P.M."/>
            <person name="de Vries R.P."/>
            <person name="Dyer P.S."/>
            <person name="Fillinger S."/>
            <person name="Fournier E."/>
            <person name="Gout L."/>
            <person name="Hahn M."/>
            <person name="Kohn L."/>
            <person name="Lapalu N."/>
            <person name="Plummer K.M."/>
            <person name="Pradier J.M."/>
            <person name="Quevillon E."/>
            <person name="Sharon A."/>
            <person name="Simon A."/>
            <person name="ten Have A."/>
            <person name="Tudzynski B."/>
            <person name="Tudzynski P."/>
            <person name="Wincker P."/>
            <person name="Andrew M."/>
            <person name="Anthouard V."/>
            <person name="Beever R.E."/>
            <person name="Beffa R."/>
            <person name="Benoit I."/>
            <person name="Bouzid O."/>
            <person name="Brault B."/>
            <person name="Chen Z."/>
            <person name="Choquer M."/>
            <person name="Collemare J."/>
            <person name="Cotton P."/>
            <person name="Danchin E.G."/>
            <person name="Da Silva C."/>
            <person name="Gautier A."/>
            <person name="Giraud C."/>
            <person name="Giraud T."/>
            <person name="Gonzalez C."/>
            <person name="Grossetete S."/>
            <person name="Guldener U."/>
            <person name="Henrissat B."/>
            <person name="Howlett B.J."/>
            <person name="Kodira C."/>
            <person name="Kretschmer M."/>
            <person name="Lappartient A."/>
            <person name="Leroch M."/>
            <person name="Levis C."/>
            <person name="Mauceli E."/>
            <person name="Neuveglise C."/>
            <person name="Oeser B."/>
            <person name="Pearson M."/>
            <person name="Poulain J."/>
            <person name="Poussereau N."/>
            <person name="Quesneville H."/>
            <person name="Rascle C."/>
            <person name="Schumacher J."/>
            <person name="Segurens B."/>
            <person name="Sexton A."/>
            <person name="Silva E."/>
            <person name="Sirven C."/>
            <person name="Soanes D.M."/>
            <person name="Talbot N.J."/>
            <person name="Templeton M."/>
            <person name="Yandava C."/>
            <person name="Yarden O."/>
            <person name="Zeng Q."/>
            <person name="Rollins J.A."/>
            <person name="Lebrun M.H."/>
            <person name="Dickman M."/>
        </authorList>
    </citation>
    <scope>NUCLEOTIDE SEQUENCE [LARGE SCALE GENOMIC DNA]</scope>
    <source>
        <strain evidence="1 2">B05.10</strain>
    </source>
</reference>
<dbReference type="EMBL" id="CP009810">
    <property type="protein sequence ID" value="ATZ50653.1"/>
    <property type="molecule type" value="Genomic_DNA"/>
</dbReference>
<dbReference type="Proteomes" id="UP000001798">
    <property type="component" value="Chromosome 6"/>
</dbReference>
<evidence type="ECO:0000313" key="2">
    <source>
        <dbReference type="Proteomes" id="UP000001798"/>
    </source>
</evidence>
<keyword evidence="2" id="KW-1185">Reference proteome</keyword>
<reference evidence="1 2" key="3">
    <citation type="journal article" date="2017" name="Mol. Plant Pathol.">
        <title>A gapless genome sequence of the fungus Botrytis cinerea.</title>
        <authorList>
            <person name="Van Kan J.A."/>
            <person name="Stassen J.H."/>
            <person name="Mosbach A."/>
            <person name="Van Der Lee T.A."/>
            <person name="Faino L."/>
            <person name="Farmer A.D."/>
            <person name="Papasotiriou D.G."/>
            <person name="Zhou S."/>
            <person name="Seidl M.F."/>
            <person name="Cottam E."/>
            <person name="Edel D."/>
            <person name="Hahn M."/>
            <person name="Schwartz D.C."/>
            <person name="Dietrich R.A."/>
            <person name="Widdison S."/>
            <person name="Scalliet G."/>
        </authorList>
    </citation>
    <scope>NUCLEOTIDE SEQUENCE [LARGE SCALE GENOMIC DNA]</scope>
    <source>
        <strain evidence="1 2">B05.10</strain>
    </source>
</reference>
<proteinExistence type="predicted"/>
<protein>
    <submittedName>
        <fullName evidence="1">Uncharacterized protein</fullName>
    </submittedName>
</protein>
<organism evidence="1 2">
    <name type="scientific">Botryotinia fuckeliana (strain B05.10)</name>
    <name type="common">Noble rot fungus</name>
    <name type="synonym">Botrytis cinerea</name>
    <dbReference type="NCBI Taxonomy" id="332648"/>
    <lineage>
        <taxon>Eukaryota</taxon>
        <taxon>Fungi</taxon>
        <taxon>Dikarya</taxon>
        <taxon>Ascomycota</taxon>
        <taxon>Pezizomycotina</taxon>
        <taxon>Leotiomycetes</taxon>
        <taxon>Helotiales</taxon>
        <taxon>Sclerotiniaceae</taxon>
        <taxon>Botrytis</taxon>
    </lineage>
</organism>
<evidence type="ECO:0000313" key="1">
    <source>
        <dbReference type="EMBL" id="ATZ50653.1"/>
    </source>
</evidence>
<dbReference type="GeneID" id="36394232"/>